<feature type="domain" description="MULE transposase" evidence="2">
    <location>
        <begin position="335"/>
        <end position="428"/>
    </location>
</feature>
<feature type="domain" description="Transposase MuDR plant" evidence="1">
    <location>
        <begin position="145"/>
        <end position="202"/>
    </location>
</feature>
<proteinExistence type="predicted"/>
<evidence type="ECO:0000259" key="2">
    <source>
        <dbReference type="Pfam" id="PF10551"/>
    </source>
</evidence>
<organism evidence="3 4">
    <name type="scientific">Cuscuta campestris</name>
    <dbReference type="NCBI Taxonomy" id="132261"/>
    <lineage>
        <taxon>Eukaryota</taxon>
        <taxon>Viridiplantae</taxon>
        <taxon>Streptophyta</taxon>
        <taxon>Embryophyta</taxon>
        <taxon>Tracheophyta</taxon>
        <taxon>Spermatophyta</taxon>
        <taxon>Magnoliopsida</taxon>
        <taxon>eudicotyledons</taxon>
        <taxon>Gunneridae</taxon>
        <taxon>Pentapetalae</taxon>
        <taxon>asterids</taxon>
        <taxon>lamiids</taxon>
        <taxon>Solanales</taxon>
        <taxon>Convolvulaceae</taxon>
        <taxon>Cuscuteae</taxon>
        <taxon>Cuscuta</taxon>
        <taxon>Cuscuta subgen. Grammica</taxon>
        <taxon>Cuscuta sect. Cleistogrammica</taxon>
    </lineage>
</organism>
<dbReference type="EMBL" id="OOIL02001947">
    <property type="protein sequence ID" value="VFQ79429.1"/>
    <property type="molecule type" value="Genomic_DNA"/>
</dbReference>
<dbReference type="PANTHER" id="PTHR31973:SF113">
    <property type="entry name" value="PROTEIN FAR1-RELATED SEQUENCE 5-LIKE"/>
    <property type="match status" value="1"/>
</dbReference>
<dbReference type="InterPro" id="IPR004332">
    <property type="entry name" value="Transposase_MuDR"/>
</dbReference>
<accession>A0A484LTE2</accession>
<dbReference type="Proteomes" id="UP000595140">
    <property type="component" value="Unassembled WGS sequence"/>
</dbReference>
<dbReference type="OrthoDB" id="1938144at2759"/>
<dbReference type="AlphaFoldDB" id="A0A484LTE2"/>
<dbReference type="Pfam" id="PF10551">
    <property type="entry name" value="MULE"/>
    <property type="match status" value="1"/>
</dbReference>
<dbReference type="PANTHER" id="PTHR31973">
    <property type="entry name" value="POLYPROTEIN, PUTATIVE-RELATED"/>
    <property type="match status" value="1"/>
</dbReference>
<name>A0A484LTE2_9ASTE</name>
<dbReference type="InterPro" id="IPR018289">
    <property type="entry name" value="MULE_transposase_dom"/>
</dbReference>
<sequence length="595" mass="67959">MLHLICVICKERFRVSYAVGSILPPVNIDDESSFQFYMQLKCIECDFTKLSLCIEFDTNNTSSHGVIMSQFNEFGTIIDASSSTFPVPSIGTSQSLLLTQFTQPLSLSSEDVCIADSIDSVSVESTPNVVISHYHPTTIRMDCIYKSKMDLEHHLQMFSIVNNFQFRTVTSTKTSYHVVCVDANCKWALRAVRVCGASLFQIRRFDSEHSCPVDFREGNHRQATSTLLAGLVAHRYADASKKPYQPIDHMDDMRREYGITMSYKKALVVKRKAMSKLYGSDDQSYRLLSVMCYMLEKNNPGSVISLTTCEDGKFKNMFFSLCAWRQAWIHCFPILIIDGTFMKAYFRGTLLTACTQDANRQIVPLEFGICDAENNESWLWFLSNVKHSLIERSDMCIISDRHDGILFAVDKVFPSIPHCYCTEHILRNLKGKFKGKSESIEWKFRAASRVATVEECEEYLSMLDEDDPRIRVYLDKIGVAKWSRSIGKRPGLSCYKFISTFYKLEALVCTYAGIVHPIGDVSGWVIPQEILSRKCDPPSCNKRPPKRPKKKRYPYVGEFRYGKRRVKQRCSRCKSHGHNMKSCTNPIRMADAALT</sequence>
<evidence type="ECO:0000259" key="1">
    <source>
        <dbReference type="Pfam" id="PF03108"/>
    </source>
</evidence>
<dbReference type="Pfam" id="PF03108">
    <property type="entry name" value="DBD_Tnp_Mut"/>
    <property type="match status" value="1"/>
</dbReference>
<evidence type="ECO:0008006" key="5">
    <source>
        <dbReference type="Google" id="ProtNLM"/>
    </source>
</evidence>
<keyword evidence="4" id="KW-1185">Reference proteome</keyword>
<protein>
    <recommendedName>
        <fullName evidence="5">MULE transposase domain-containing protein</fullName>
    </recommendedName>
</protein>
<gene>
    <name evidence="3" type="ORF">CCAM_LOCUS21205</name>
</gene>
<evidence type="ECO:0000313" key="3">
    <source>
        <dbReference type="EMBL" id="VFQ79429.1"/>
    </source>
</evidence>
<evidence type="ECO:0000313" key="4">
    <source>
        <dbReference type="Proteomes" id="UP000595140"/>
    </source>
</evidence>
<reference evidence="3 4" key="1">
    <citation type="submission" date="2018-04" db="EMBL/GenBank/DDBJ databases">
        <authorList>
            <person name="Vogel A."/>
        </authorList>
    </citation>
    <scope>NUCLEOTIDE SEQUENCE [LARGE SCALE GENOMIC DNA]</scope>
</reference>